<dbReference type="InterPro" id="IPR016040">
    <property type="entry name" value="NAD(P)-bd_dom"/>
</dbReference>
<proteinExistence type="predicted"/>
<gene>
    <name evidence="2" type="primary">azoB_5</name>
    <name evidence="2" type="ORF">ACRB68_39290</name>
</gene>
<comment type="caution">
    <text evidence="2">The sequence shown here is derived from an EMBL/GenBank/DDBJ whole genome shotgun (WGS) entry which is preliminary data.</text>
</comment>
<dbReference type="GO" id="GO:0016491">
    <property type="term" value="F:oxidoreductase activity"/>
    <property type="evidence" value="ECO:0007669"/>
    <property type="project" value="UniProtKB-KW"/>
</dbReference>
<dbReference type="Gene3D" id="3.40.50.720">
    <property type="entry name" value="NAD(P)-binding Rossmann-like Domain"/>
    <property type="match status" value="1"/>
</dbReference>
<sequence length="276" mass="28925">MTFLITGARGKVARAVTDRLHAAGHAVRTGSKDPAALTGPDATALDLADPATFAAALDGVRRVFLYPEPSGIEDFLKAADAAGVEHIVLLSSASVLAPGAETDPLASHSLQVERALARSGIAHTFLRAGSFASNALGWAHFVSNGLPVQLAYPDAHLAVVHTDDIADIAAAVLTGDLSVDRPLTLTGPRSLTFREQLAVLGDVLGRDITVEQITRAEAERQMGRFMPAAMAGSLLDFWAAASAGPEPIADTTESLLGTPARTFERWVRENAAAFTR</sequence>
<accession>A0A7K0BYB5</accession>
<evidence type="ECO:0000313" key="3">
    <source>
        <dbReference type="Proteomes" id="UP000487268"/>
    </source>
</evidence>
<dbReference type="InterPro" id="IPR036291">
    <property type="entry name" value="NAD(P)-bd_dom_sf"/>
</dbReference>
<organism evidence="2 3">
    <name type="scientific">Actinomadura macrotermitis</name>
    <dbReference type="NCBI Taxonomy" id="2585200"/>
    <lineage>
        <taxon>Bacteria</taxon>
        <taxon>Bacillati</taxon>
        <taxon>Actinomycetota</taxon>
        <taxon>Actinomycetes</taxon>
        <taxon>Streptosporangiales</taxon>
        <taxon>Thermomonosporaceae</taxon>
        <taxon>Actinomadura</taxon>
    </lineage>
</organism>
<evidence type="ECO:0000313" key="2">
    <source>
        <dbReference type="EMBL" id="MQY05852.1"/>
    </source>
</evidence>
<reference evidence="2 3" key="1">
    <citation type="submission" date="2019-10" db="EMBL/GenBank/DDBJ databases">
        <title>Actinomadura rubteroloni sp. nov. and Actinomadura macrotermitis sp. nov., isolated from the gut of fungus growing-termite Macrotermes natalensis.</title>
        <authorList>
            <person name="Benndorf R."/>
            <person name="Martin K."/>
            <person name="Kuefner M."/>
            <person name="De Beer W."/>
            <person name="Kaster A.-K."/>
            <person name="Vollmers J."/>
            <person name="Poulsen M."/>
            <person name="Beemelmanns C."/>
        </authorList>
    </citation>
    <scope>NUCLEOTIDE SEQUENCE [LARGE SCALE GENOMIC DNA]</scope>
    <source>
        <strain evidence="2 3">RB68</strain>
    </source>
</reference>
<dbReference type="InterPro" id="IPR051604">
    <property type="entry name" value="Ergot_Alk_Oxidoreductase"/>
</dbReference>
<protein>
    <submittedName>
        <fullName evidence="2">NAD(P)H azoreductase</fullName>
        <ecNumber evidence="2">1.7.-.-</ecNumber>
    </submittedName>
</protein>
<dbReference type="OrthoDB" id="4457504at2"/>
<dbReference type="Pfam" id="PF13460">
    <property type="entry name" value="NAD_binding_10"/>
    <property type="match status" value="1"/>
</dbReference>
<evidence type="ECO:0000259" key="1">
    <source>
        <dbReference type="Pfam" id="PF13460"/>
    </source>
</evidence>
<dbReference type="RefSeq" id="WP_153534148.1">
    <property type="nucleotide sequence ID" value="NZ_WEGH01000002.1"/>
</dbReference>
<feature type="domain" description="NAD(P)-binding" evidence="1">
    <location>
        <begin position="7"/>
        <end position="174"/>
    </location>
</feature>
<dbReference type="EC" id="1.7.-.-" evidence="2"/>
<dbReference type="Proteomes" id="UP000487268">
    <property type="component" value="Unassembled WGS sequence"/>
</dbReference>
<dbReference type="PANTHER" id="PTHR43162:SF1">
    <property type="entry name" value="PRESTALK A DIFFERENTIATION PROTEIN A"/>
    <property type="match status" value="1"/>
</dbReference>
<dbReference type="EMBL" id="WEGH01000002">
    <property type="protein sequence ID" value="MQY05852.1"/>
    <property type="molecule type" value="Genomic_DNA"/>
</dbReference>
<dbReference type="AlphaFoldDB" id="A0A7K0BYB5"/>
<dbReference type="SUPFAM" id="SSF51735">
    <property type="entry name" value="NAD(P)-binding Rossmann-fold domains"/>
    <property type="match status" value="1"/>
</dbReference>
<dbReference type="PANTHER" id="PTHR43162">
    <property type="match status" value="1"/>
</dbReference>
<keyword evidence="3" id="KW-1185">Reference proteome</keyword>
<keyword evidence="2" id="KW-0560">Oxidoreductase</keyword>
<name>A0A7K0BYB5_9ACTN</name>